<protein>
    <submittedName>
        <fullName evidence="1">Uncharacterized protein</fullName>
    </submittedName>
</protein>
<gene>
    <name evidence="1" type="ORF">MGWOODY_Clf2863</name>
</gene>
<evidence type="ECO:0000313" key="1">
    <source>
        <dbReference type="EMBL" id="CUV02581.1"/>
    </source>
</evidence>
<dbReference type="EMBL" id="FAXA01000273">
    <property type="protein sequence ID" value="CUV02581.1"/>
    <property type="molecule type" value="Genomic_DNA"/>
</dbReference>
<name>A0A160V946_9ZZZZ</name>
<dbReference type="AlphaFoldDB" id="A0A160V946"/>
<sequence length="334" mass="36895">MHRKAGAFTTPISSRATHHRATRCVCPGGQLFYGEMEFRVRFVEELAFGPVHIVFGDVPDKSGPLLELSQHVLGRFVASPTSLVSRTAPGGESRESDRIGVADGGVNIHDRDAQYFSHMHGHGGPATGQVRRTFNQADRPVLVQVQHRGRWSGYVGAHRSGHPSTPIWDVEWRLIMRVVLGRLQSLQETYSAEILTRDSSSTLFRSVQQSELHRIHGQFLTQFVDQGLSSESGGRASRCPVGRALGFVDDHVVGFHPYILDVVRAEHCRNRQVYRSAWKRASLVHHRCFRGGDAAVLGCANLGVDVGSRGRTSPFKFLGTGQGYLDGASRFFGK</sequence>
<proteinExistence type="predicted"/>
<accession>A0A160V946</accession>
<reference evidence="1" key="1">
    <citation type="submission" date="2015-10" db="EMBL/GenBank/DDBJ databases">
        <authorList>
            <person name="Gilbert D.G."/>
        </authorList>
    </citation>
    <scope>NUCLEOTIDE SEQUENCE</scope>
</reference>
<organism evidence="1">
    <name type="scientific">hydrothermal vent metagenome</name>
    <dbReference type="NCBI Taxonomy" id="652676"/>
    <lineage>
        <taxon>unclassified sequences</taxon>
        <taxon>metagenomes</taxon>
        <taxon>ecological metagenomes</taxon>
    </lineage>
</organism>